<dbReference type="EnsemblProtists" id="EOD20093">
    <property type="protein sequence ID" value="EOD20093"/>
    <property type="gene ID" value="EMIHUDRAFT_65556"/>
</dbReference>
<feature type="chain" id="PRO_5044291365" description="CREG-like beta-barrel domain-containing protein" evidence="1">
    <location>
        <begin position="20"/>
        <end position="198"/>
    </location>
</feature>
<dbReference type="PANTHER" id="PTHR13343:SF17">
    <property type="entry name" value="CELLULAR REPRESSOR OF E1A-STIMULATED GENES, ISOFORM A"/>
    <property type="match status" value="1"/>
</dbReference>
<dbReference type="RefSeq" id="XP_005772522.1">
    <property type="nucleotide sequence ID" value="XM_005772465.1"/>
</dbReference>
<dbReference type="PANTHER" id="PTHR13343">
    <property type="entry name" value="CREG1 PROTEIN"/>
    <property type="match status" value="1"/>
</dbReference>
<dbReference type="InterPro" id="IPR012349">
    <property type="entry name" value="Split_barrel_FMN-bd"/>
</dbReference>
<evidence type="ECO:0000313" key="3">
    <source>
        <dbReference type="EnsemblProtists" id="EOD20093"/>
    </source>
</evidence>
<dbReference type="OMA" id="TLNCKNA"/>
<name>A0A0D3J9A8_EMIH1</name>
<dbReference type="GeneID" id="17265591"/>
<proteinExistence type="predicted"/>
<dbReference type="SUPFAM" id="SSF50475">
    <property type="entry name" value="FMN-binding split barrel"/>
    <property type="match status" value="1"/>
</dbReference>
<dbReference type="PaxDb" id="2903-EOD20093"/>
<protein>
    <recommendedName>
        <fullName evidence="2">CREG-like beta-barrel domain-containing protein</fullName>
    </recommendedName>
</protein>
<dbReference type="GO" id="GO:0005615">
    <property type="term" value="C:extracellular space"/>
    <property type="evidence" value="ECO:0007669"/>
    <property type="project" value="TreeGrafter"/>
</dbReference>
<dbReference type="InterPro" id="IPR055343">
    <property type="entry name" value="CREG_beta-barrel"/>
</dbReference>
<dbReference type="KEGG" id="ehx:EMIHUDRAFT_65556"/>
<sequence length="198" mass="20921">MLFLSTILISSYTAPPPKASDHPGFARWMATSLTWGVLSTTSTRSEGSTKGDAFGNPYSFADVDGVPYFYASGMDASMVDLFGSDASNSRGTLSLTEASSLEEVAACKIGHLLGDPENPPCARLVLSGSLAKVAAGSDEETAAKKALFAKHPSFKMYPPGHAFYVVKMEVDGVWLIDAYGGAATPSAKEYLDYKPSLV</sequence>
<reference evidence="4" key="1">
    <citation type="journal article" date="2013" name="Nature">
        <title>Pan genome of the phytoplankton Emiliania underpins its global distribution.</title>
        <authorList>
            <person name="Read B.A."/>
            <person name="Kegel J."/>
            <person name="Klute M.J."/>
            <person name="Kuo A."/>
            <person name="Lefebvre S.C."/>
            <person name="Maumus F."/>
            <person name="Mayer C."/>
            <person name="Miller J."/>
            <person name="Monier A."/>
            <person name="Salamov A."/>
            <person name="Young J."/>
            <person name="Aguilar M."/>
            <person name="Claverie J.M."/>
            <person name="Frickenhaus S."/>
            <person name="Gonzalez K."/>
            <person name="Herman E.K."/>
            <person name="Lin Y.C."/>
            <person name="Napier J."/>
            <person name="Ogata H."/>
            <person name="Sarno A.F."/>
            <person name="Shmutz J."/>
            <person name="Schroeder D."/>
            <person name="de Vargas C."/>
            <person name="Verret F."/>
            <person name="von Dassow P."/>
            <person name="Valentin K."/>
            <person name="Van de Peer Y."/>
            <person name="Wheeler G."/>
            <person name="Dacks J.B."/>
            <person name="Delwiche C.F."/>
            <person name="Dyhrman S.T."/>
            <person name="Glockner G."/>
            <person name="John U."/>
            <person name="Richards T."/>
            <person name="Worden A.Z."/>
            <person name="Zhang X."/>
            <person name="Grigoriev I.V."/>
            <person name="Allen A.E."/>
            <person name="Bidle K."/>
            <person name="Borodovsky M."/>
            <person name="Bowler C."/>
            <person name="Brownlee C."/>
            <person name="Cock J.M."/>
            <person name="Elias M."/>
            <person name="Gladyshev V.N."/>
            <person name="Groth M."/>
            <person name="Guda C."/>
            <person name="Hadaegh A."/>
            <person name="Iglesias-Rodriguez M.D."/>
            <person name="Jenkins J."/>
            <person name="Jones B.M."/>
            <person name="Lawson T."/>
            <person name="Leese F."/>
            <person name="Lindquist E."/>
            <person name="Lobanov A."/>
            <person name="Lomsadze A."/>
            <person name="Malik S.B."/>
            <person name="Marsh M.E."/>
            <person name="Mackinder L."/>
            <person name="Mock T."/>
            <person name="Mueller-Roeber B."/>
            <person name="Pagarete A."/>
            <person name="Parker M."/>
            <person name="Probert I."/>
            <person name="Quesneville H."/>
            <person name="Raines C."/>
            <person name="Rensing S.A."/>
            <person name="Riano-Pachon D.M."/>
            <person name="Richier S."/>
            <person name="Rokitta S."/>
            <person name="Shiraiwa Y."/>
            <person name="Soanes D.M."/>
            <person name="van der Giezen M."/>
            <person name="Wahlund T.M."/>
            <person name="Williams B."/>
            <person name="Wilson W."/>
            <person name="Wolfe G."/>
            <person name="Wurch L.L."/>
        </authorList>
    </citation>
    <scope>NUCLEOTIDE SEQUENCE</scope>
</reference>
<reference evidence="3" key="2">
    <citation type="submission" date="2024-10" db="UniProtKB">
        <authorList>
            <consortium name="EnsemblProtists"/>
        </authorList>
    </citation>
    <scope>IDENTIFICATION</scope>
</reference>
<dbReference type="AlphaFoldDB" id="A0A0D3J9A8"/>
<accession>A0A0D3J9A8</accession>
<evidence type="ECO:0000313" key="4">
    <source>
        <dbReference type="Proteomes" id="UP000013827"/>
    </source>
</evidence>
<dbReference type="GO" id="GO:0005737">
    <property type="term" value="C:cytoplasm"/>
    <property type="evidence" value="ECO:0007669"/>
    <property type="project" value="UniProtKB-ARBA"/>
</dbReference>
<feature type="signal peptide" evidence="1">
    <location>
        <begin position="1"/>
        <end position="19"/>
    </location>
</feature>
<organism evidence="3 4">
    <name type="scientific">Emiliania huxleyi (strain CCMP1516)</name>
    <dbReference type="NCBI Taxonomy" id="280463"/>
    <lineage>
        <taxon>Eukaryota</taxon>
        <taxon>Haptista</taxon>
        <taxon>Haptophyta</taxon>
        <taxon>Prymnesiophyceae</taxon>
        <taxon>Isochrysidales</taxon>
        <taxon>Noelaerhabdaceae</taxon>
        <taxon>Emiliania</taxon>
    </lineage>
</organism>
<keyword evidence="4" id="KW-1185">Reference proteome</keyword>
<evidence type="ECO:0000259" key="2">
    <source>
        <dbReference type="Pfam" id="PF13883"/>
    </source>
</evidence>
<feature type="domain" description="CREG-like beta-barrel" evidence="2">
    <location>
        <begin position="17"/>
        <end position="191"/>
    </location>
</feature>
<dbReference type="Proteomes" id="UP000013827">
    <property type="component" value="Unassembled WGS sequence"/>
</dbReference>
<dbReference type="HOGENOM" id="CLU_083635_3_1_1"/>
<keyword evidence="1" id="KW-0732">Signal</keyword>
<dbReference type="Pfam" id="PF13883">
    <property type="entry name" value="CREG_beta-barrel"/>
    <property type="match status" value="1"/>
</dbReference>
<evidence type="ECO:0000256" key="1">
    <source>
        <dbReference type="SAM" id="SignalP"/>
    </source>
</evidence>
<dbReference type="eggNOG" id="KOG3374">
    <property type="taxonomic scope" value="Eukaryota"/>
</dbReference>
<dbReference type="Gene3D" id="2.30.110.10">
    <property type="entry name" value="Electron Transport, Fmn-binding Protein, Chain A"/>
    <property type="match status" value="1"/>
</dbReference>